<feature type="binding site" evidence="13">
    <location>
        <begin position="22"/>
        <end position="23"/>
    </location>
    <ligand>
        <name>phosphoenolpyruvate</name>
        <dbReference type="ChEBI" id="CHEBI:58702"/>
    </ligand>
</feature>
<dbReference type="KEGG" id="dvn:HQ394_01700"/>
<keyword evidence="14" id="KW-0040">ANK repeat</keyword>
<evidence type="ECO:0000256" key="7">
    <source>
        <dbReference type="ARBA" id="ARBA00022984"/>
    </source>
</evidence>
<dbReference type="GO" id="GO:0009252">
    <property type="term" value="P:peptidoglycan biosynthetic process"/>
    <property type="evidence" value="ECO:0007669"/>
    <property type="project" value="UniProtKB-UniRule"/>
</dbReference>
<comment type="function">
    <text evidence="13">Cell wall formation. Adds enolpyruvyl to UDP-N-acetylglucosamine.</text>
</comment>
<evidence type="ECO:0000256" key="2">
    <source>
        <dbReference type="ARBA" id="ARBA00004752"/>
    </source>
</evidence>
<keyword evidence="5 13" id="KW-0808">Transferase</keyword>
<dbReference type="FunFam" id="3.65.10.10:FF:000001">
    <property type="entry name" value="UDP-N-acetylglucosamine 1-carboxyvinyltransferase"/>
    <property type="match status" value="1"/>
</dbReference>
<feature type="active site" description="Proton donor" evidence="13">
    <location>
        <position position="121"/>
    </location>
</feature>
<evidence type="ECO:0000259" key="15">
    <source>
        <dbReference type="Pfam" id="PF00275"/>
    </source>
</evidence>
<proteinExistence type="inferred from homology"/>
<protein>
    <recommendedName>
        <fullName evidence="13">UDP-N-acetylglucosamine 1-carboxyvinyltransferase</fullName>
        <ecNumber evidence="13">2.5.1.7</ecNumber>
    </recommendedName>
    <alternativeName>
        <fullName evidence="13">Enoylpyruvate transferase</fullName>
    </alternativeName>
    <alternativeName>
        <fullName evidence="13">UDP-N-acetylglucosamine enolpyruvyl transferase</fullName>
        <shortName evidence="13">EPT</shortName>
    </alternativeName>
</protein>
<keyword evidence="4 13" id="KW-0132">Cell division</keyword>
<dbReference type="GO" id="GO:0005737">
    <property type="term" value="C:cytoplasm"/>
    <property type="evidence" value="ECO:0007669"/>
    <property type="project" value="UniProtKB-SubCell"/>
</dbReference>
<dbReference type="CDD" id="cd01555">
    <property type="entry name" value="UdpNAET"/>
    <property type="match status" value="1"/>
</dbReference>
<keyword evidence="9 13" id="KW-0961">Cell wall biogenesis/degradation</keyword>
<feature type="binding site" evidence="13">
    <location>
        <position position="334"/>
    </location>
    <ligand>
        <name>UDP-N-acetyl-alpha-D-glucosamine</name>
        <dbReference type="ChEBI" id="CHEBI:57705"/>
    </ligand>
</feature>
<evidence type="ECO:0000256" key="12">
    <source>
        <dbReference type="ARBA" id="ARBA00047527"/>
    </source>
</evidence>
<dbReference type="SUPFAM" id="SSF55205">
    <property type="entry name" value="EPT/RTPC-like"/>
    <property type="match status" value="1"/>
</dbReference>
<dbReference type="InterPro" id="IPR001986">
    <property type="entry name" value="Enolpyruvate_Tfrase_dom"/>
</dbReference>
<feature type="binding site" evidence="13">
    <location>
        <position position="312"/>
    </location>
    <ligand>
        <name>UDP-N-acetyl-alpha-D-glucosamine</name>
        <dbReference type="ChEBI" id="CHEBI:57705"/>
    </ligand>
</feature>
<dbReference type="HAMAP" id="MF_00111">
    <property type="entry name" value="MurA"/>
    <property type="match status" value="1"/>
</dbReference>
<dbReference type="GO" id="GO:0071555">
    <property type="term" value="P:cell wall organization"/>
    <property type="evidence" value="ECO:0007669"/>
    <property type="project" value="UniProtKB-KW"/>
</dbReference>
<organism evidence="16 17">
    <name type="scientific">Defluviicoccus vanus</name>
    <dbReference type="NCBI Taxonomy" id="111831"/>
    <lineage>
        <taxon>Bacteria</taxon>
        <taxon>Pseudomonadati</taxon>
        <taxon>Pseudomonadota</taxon>
        <taxon>Alphaproteobacteria</taxon>
        <taxon>Rhodospirillales</taxon>
        <taxon>Rhodospirillaceae</taxon>
        <taxon>Defluviicoccus</taxon>
    </lineage>
</organism>
<evidence type="ECO:0000256" key="4">
    <source>
        <dbReference type="ARBA" id="ARBA00022618"/>
    </source>
</evidence>
<comment type="caution">
    <text evidence="13">Lacks conserved residue(s) required for the propagation of feature annotation.</text>
</comment>
<evidence type="ECO:0000256" key="1">
    <source>
        <dbReference type="ARBA" id="ARBA00004496"/>
    </source>
</evidence>
<dbReference type="GO" id="GO:0019277">
    <property type="term" value="P:UDP-N-acetylgalactosamine biosynthetic process"/>
    <property type="evidence" value="ECO:0007669"/>
    <property type="project" value="InterPro"/>
</dbReference>
<evidence type="ECO:0000256" key="11">
    <source>
        <dbReference type="ARBA" id="ARBA00038367"/>
    </source>
</evidence>
<evidence type="ECO:0000256" key="3">
    <source>
        <dbReference type="ARBA" id="ARBA00022490"/>
    </source>
</evidence>
<evidence type="ECO:0000313" key="17">
    <source>
        <dbReference type="Proteomes" id="UP000516369"/>
    </source>
</evidence>
<dbReference type="EMBL" id="CP053923">
    <property type="protein sequence ID" value="QNT68307.1"/>
    <property type="molecule type" value="Genomic_DNA"/>
</dbReference>
<dbReference type="Pfam" id="PF00275">
    <property type="entry name" value="EPSP_synthase"/>
    <property type="match status" value="1"/>
</dbReference>
<accession>A0A7H1MXX1</accession>
<feature type="binding site" evidence="13">
    <location>
        <position position="97"/>
    </location>
    <ligand>
        <name>UDP-N-acetyl-alpha-D-glucosamine</name>
        <dbReference type="ChEBI" id="CHEBI:57705"/>
    </ligand>
</feature>
<evidence type="ECO:0000313" key="16">
    <source>
        <dbReference type="EMBL" id="QNT68307.1"/>
    </source>
</evidence>
<dbReference type="GO" id="GO:0008760">
    <property type="term" value="F:UDP-N-acetylglucosamine 1-carboxyvinyltransferase activity"/>
    <property type="evidence" value="ECO:0007669"/>
    <property type="project" value="UniProtKB-UniRule"/>
</dbReference>
<dbReference type="NCBIfam" id="NF006873">
    <property type="entry name" value="PRK09369.1"/>
    <property type="match status" value="1"/>
</dbReference>
<evidence type="ECO:0000256" key="8">
    <source>
        <dbReference type="ARBA" id="ARBA00023306"/>
    </source>
</evidence>
<comment type="similarity">
    <text evidence="11 13">Belongs to the EPSP synthase family. MurA subfamily.</text>
</comment>
<comment type="subcellular location">
    <subcellularLocation>
        <location evidence="1 13">Cytoplasm</location>
    </subcellularLocation>
</comment>
<keyword evidence="8 13" id="KW-0131">Cell cycle</keyword>
<dbReference type="EC" id="2.5.1.7" evidence="13"/>
<dbReference type="InterPro" id="IPR005750">
    <property type="entry name" value="UDP_GlcNAc_COvinyl_MurA"/>
</dbReference>
<dbReference type="RefSeq" id="WP_190261751.1">
    <property type="nucleotide sequence ID" value="NZ_CP053923.1"/>
</dbReference>
<dbReference type="NCBIfam" id="TIGR01072">
    <property type="entry name" value="murA"/>
    <property type="match status" value="1"/>
</dbReference>
<dbReference type="InterPro" id="IPR013792">
    <property type="entry name" value="RNA3'P_cycl/enolpyr_Trfase_a/b"/>
</dbReference>
<name>A0A7H1MXX1_9PROT</name>
<dbReference type="AlphaFoldDB" id="A0A7H1MXX1"/>
<keyword evidence="17" id="KW-1185">Reference proteome</keyword>
<feature type="modified residue" description="2-(S-cysteinyl)pyruvic acid O-phosphothioketal" evidence="13">
    <location>
        <position position="121"/>
    </location>
</feature>
<evidence type="ECO:0000256" key="14">
    <source>
        <dbReference type="PROSITE-ProRule" id="PRU00023"/>
    </source>
</evidence>
<keyword evidence="6 13" id="KW-0133">Cell shape</keyword>
<dbReference type="GO" id="GO:0008360">
    <property type="term" value="P:regulation of cell shape"/>
    <property type="evidence" value="ECO:0007669"/>
    <property type="project" value="UniProtKB-KW"/>
</dbReference>
<gene>
    <name evidence="13 16" type="primary">murA</name>
    <name evidence="16" type="ORF">HQ394_01700</name>
</gene>
<dbReference type="UniPathway" id="UPA00219"/>
<reference evidence="16 17" key="1">
    <citation type="submission" date="2020-05" db="EMBL/GenBank/DDBJ databases">
        <title>Complete closed genome sequence of Defluviicoccus vanus.</title>
        <authorList>
            <person name="Bessarab I."/>
            <person name="Arumugam K."/>
            <person name="Maszenan A.M."/>
            <person name="Seviour R.J."/>
            <person name="Williams R.B."/>
        </authorList>
    </citation>
    <scope>NUCLEOTIDE SEQUENCE [LARGE SCALE GENOMIC DNA]</scope>
    <source>
        <strain evidence="16 17">Ben 114</strain>
    </source>
</reference>
<evidence type="ECO:0000256" key="9">
    <source>
        <dbReference type="ARBA" id="ARBA00023316"/>
    </source>
</evidence>
<dbReference type="GO" id="GO:0051301">
    <property type="term" value="P:cell division"/>
    <property type="evidence" value="ECO:0007669"/>
    <property type="project" value="UniProtKB-KW"/>
</dbReference>
<keyword evidence="7 13" id="KW-0573">Peptidoglycan synthesis</keyword>
<comment type="catalytic activity">
    <reaction evidence="12 13">
        <text>phosphoenolpyruvate + UDP-N-acetyl-alpha-D-glucosamine = UDP-N-acetyl-3-O-(1-carboxyvinyl)-alpha-D-glucosamine + phosphate</text>
        <dbReference type="Rhea" id="RHEA:18681"/>
        <dbReference type="ChEBI" id="CHEBI:43474"/>
        <dbReference type="ChEBI" id="CHEBI:57705"/>
        <dbReference type="ChEBI" id="CHEBI:58702"/>
        <dbReference type="ChEBI" id="CHEBI:68483"/>
        <dbReference type="EC" id="2.5.1.7"/>
    </reaction>
</comment>
<sequence length="426" mass="44151">MDRILIRGGRALRGRIPISGAKNAALPLLAASLLSEGPLVLENVPDVVDIASMAGLLGELGVDVSIANGEEVGQTITLAARDVKDITAPYDLVRKMRASVVVLGPLVARCGHARVSLPGGCAIGTRPIDFHLKALAQLGAEIELAGGYVEARAPAGGLVGADITFPAVTVTGTENAMMAAALARGETVLHNAAREPEVADLANCLVKMGAEIEGIGTDTIRIQGRDRLSGTTHRVLPDRIETGTYAVAAAITGGDLELTGTSIELIKSVADVLVASGVELTPTANGIRVARENGRLAGVDIMTEPFPGFPTDMQAQVMALMTVAGGAAMITETVFENRFMHVPELCRMGANINVHGASAIIRGVAGLSGAPVMATDLRASVSLVLAGLAAEGETEINRVYHLDRGYERLEAKLAACGAEVERVNVR</sequence>
<evidence type="ECO:0000256" key="6">
    <source>
        <dbReference type="ARBA" id="ARBA00022960"/>
    </source>
</evidence>
<dbReference type="InterPro" id="IPR050068">
    <property type="entry name" value="MurA_subfamily"/>
</dbReference>
<dbReference type="Proteomes" id="UP000516369">
    <property type="component" value="Chromosome"/>
</dbReference>
<feature type="domain" description="Enolpyruvate transferase" evidence="15">
    <location>
        <begin position="7"/>
        <end position="413"/>
    </location>
</feature>
<dbReference type="PROSITE" id="PS50088">
    <property type="entry name" value="ANK_REPEAT"/>
    <property type="match status" value="1"/>
</dbReference>
<feature type="repeat" description="ANK" evidence="14">
    <location>
        <begin position="184"/>
        <end position="217"/>
    </location>
</feature>
<keyword evidence="3 13" id="KW-0963">Cytoplasm</keyword>
<dbReference type="InterPro" id="IPR002110">
    <property type="entry name" value="Ankyrin_rpt"/>
</dbReference>
<evidence type="ECO:0000256" key="5">
    <source>
        <dbReference type="ARBA" id="ARBA00022679"/>
    </source>
</evidence>
<dbReference type="InterPro" id="IPR036968">
    <property type="entry name" value="Enolpyruvate_Tfrase_sf"/>
</dbReference>
<evidence type="ECO:0000256" key="13">
    <source>
        <dbReference type="HAMAP-Rule" id="MF_00111"/>
    </source>
</evidence>
<comment type="pathway">
    <text evidence="2 13">Cell wall biogenesis; peptidoglycan biosynthesis.</text>
</comment>
<dbReference type="PANTHER" id="PTHR43783:SF1">
    <property type="entry name" value="UDP-N-ACETYLGLUCOSAMINE 1-CARBOXYVINYLTRANSFERASE"/>
    <property type="match status" value="1"/>
</dbReference>
<dbReference type="PANTHER" id="PTHR43783">
    <property type="entry name" value="UDP-N-ACETYLGLUCOSAMINE 1-CARBOXYVINYLTRANSFERASE"/>
    <property type="match status" value="1"/>
</dbReference>
<dbReference type="Gene3D" id="3.65.10.10">
    <property type="entry name" value="Enolpyruvate transferase domain"/>
    <property type="match status" value="2"/>
</dbReference>
<keyword evidence="10 13" id="KW-0670">Pyruvate</keyword>
<evidence type="ECO:0000256" key="10">
    <source>
        <dbReference type="ARBA" id="ARBA00023317"/>
    </source>
</evidence>